<dbReference type="Proteomes" id="UP000664578">
    <property type="component" value="Unassembled WGS sequence"/>
</dbReference>
<feature type="transmembrane region" description="Helical" evidence="1">
    <location>
        <begin position="142"/>
        <end position="162"/>
    </location>
</feature>
<keyword evidence="5" id="KW-1185">Reference proteome</keyword>
<evidence type="ECO:0000256" key="1">
    <source>
        <dbReference type="SAM" id="Phobius"/>
    </source>
</evidence>
<dbReference type="Proteomes" id="UP001284771">
    <property type="component" value="Unassembled WGS sequence"/>
</dbReference>
<comment type="caution">
    <text evidence="2">The sequence shown here is derived from an EMBL/GenBank/DDBJ whole genome shotgun (WGS) entry which is preliminary data.</text>
</comment>
<proteinExistence type="predicted"/>
<reference evidence="3" key="3">
    <citation type="submission" date="2024-05" db="EMBL/GenBank/DDBJ databases">
        <title>Draft genomic sequences of Priestia flexa CCM isolated from the soil of an abandoned mine contaminated by free cyanide in the high Andean zone of Tacna, Peru.</title>
        <authorList>
            <person name="Caceda Quiroz C.J."/>
            <person name="Maraza Chooque G.J."/>
            <person name="Fora Quispe G.L."/>
            <person name="Carpio Mamani M."/>
        </authorList>
    </citation>
    <scope>NUCLEOTIDE SEQUENCE</scope>
    <source>
        <strain evidence="3">CCM</strain>
    </source>
</reference>
<evidence type="ECO:0000313" key="3">
    <source>
        <dbReference type="EMBL" id="MDW8517491.1"/>
    </source>
</evidence>
<dbReference type="AlphaFoldDB" id="A0A8I1SPY3"/>
<keyword evidence="1" id="KW-0472">Membrane</keyword>
<evidence type="ECO:0000313" key="5">
    <source>
        <dbReference type="Proteomes" id="UP001284771"/>
    </source>
</evidence>
<sequence>MTYQEVERLKLRLTKYNKQQFEEFCLYLSSSDLDTEKRNEIRDEILDHLLEGEKQGKGFQDLFGQNPREYTQQIVEQLPKSSLKEKITFALSILLISTIIIFSRSHNDSSVFVDLTLFSILSSAVIIGFFKLTKRFAFKSSIMSILILTLIIQVAGVLYYFLKILFINIS</sequence>
<dbReference type="Gene3D" id="1.10.1900.10">
    <property type="entry name" value="c-terminal domain of poly(a) binding protein"/>
    <property type="match status" value="1"/>
</dbReference>
<reference evidence="5" key="2">
    <citation type="submission" date="2023-07" db="EMBL/GenBank/DDBJ databases">
        <title>Draft genomic sequences of Priestia flexa CCM isolated from the soil of an abandoned mine contaminated by free cyanide in the high Andean zone of Tacna, Peru.</title>
        <authorList>
            <person name="Caceda Quiroz C.J."/>
            <person name="Maraza Chooque G.J."/>
            <person name="Fora Quispe G.L."/>
            <person name="Carpio Mamani M."/>
        </authorList>
    </citation>
    <scope>NUCLEOTIDE SEQUENCE [LARGE SCALE GENOMIC DNA]</scope>
    <source>
        <strain evidence="5">CCM</strain>
    </source>
</reference>
<name>A0A8I1SPY3_9BACI</name>
<reference evidence="2" key="1">
    <citation type="submission" date="2020-12" db="EMBL/GenBank/DDBJ databases">
        <title>PHA producing bacteria isolated from mangrove.</title>
        <authorList>
            <person name="Zheng W."/>
            <person name="Yu S."/>
            <person name="Huang Y."/>
        </authorList>
    </citation>
    <scope>NUCLEOTIDE SEQUENCE</scope>
    <source>
        <strain evidence="2">GN22-4</strain>
    </source>
</reference>
<dbReference type="Pfam" id="PF06570">
    <property type="entry name" value="DUF1129"/>
    <property type="match status" value="1"/>
</dbReference>
<dbReference type="PANTHER" id="PTHR41307:SF1">
    <property type="entry name" value="MEMBRANE PROTEIN"/>
    <property type="match status" value="1"/>
</dbReference>
<organism evidence="2 4">
    <name type="scientific">Priestia flexa</name>
    <dbReference type="NCBI Taxonomy" id="86664"/>
    <lineage>
        <taxon>Bacteria</taxon>
        <taxon>Bacillati</taxon>
        <taxon>Bacillota</taxon>
        <taxon>Bacilli</taxon>
        <taxon>Bacillales</taxon>
        <taxon>Bacillaceae</taxon>
        <taxon>Priestia</taxon>
    </lineage>
</organism>
<dbReference type="EMBL" id="JAEMWV010000007">
    <property type="protein sequence ID" value="MBN8252861.1"/>
    <property type="molecule type" value="Genomic_DNA"/>
</dbReference>
<accession>A0A8I1SPY3</accession>
<keyword evidence="1" id="KW-0812">Transmembrane</keyword>
<protein>
    <submittedName>
        <fullName evidence="2">DUF1129 family protein</fullName>
    </submittedName>
</protein>
<feature type="transmembrane region" description="Helical" evidence="1">
    <location>
        <begin position="111"/>
        <end position="130"/>
    </location>
</feature>
<dbReference type="InterPro" id="IPR009214">
    <property type="entry name" value="DUF1129"/>
</dbReference>
<dbReference type="RefSeq" id="WP_119543727.1">
    <property type="nucleotide sequence ID" value="NZ_CP090431.1"/>
</dbReference>
<feature type="transmembrane region" description="Helical" evidence="1">
    <location>
        <begin position="87"/>
        <end position="105"/>
    </location>
</feature>
<evidence type="ECO:0000313" key="2">
    <source>
        <dbReference type="EMBL" id="MBN8252861.1"/>
    </source>
</evidence>
<dbReference type="PANTHER" id="PTHR41307">
    <property type="entry name" value="MEMBRANE PROTEIN-RELATED"/>
    <property type="match status" value="1"/>
</dbReference>
<dbReference type="GeneID" id="93680870"/>
<dbReference type="SUPFAM" id="SSF158560">
    <property type="entry name" value="BH3980-like"/>
    <property type="match status" value="1"/>
</dbReference>
<evidence type="ECO:0000313" key="4">
    <source>
        <dbReference type="Proteomes" id="UP000664578"/>
    </source>
</evidence>
<keyword evidence="1" id="KW-1133">Transmembrane helix</keyword>
<gene>
    <name evidence="2" type="ORF">JF537_14885</name>
    <name evidence="3" type="ORF">RIB56_15290</name>
</gene>
<dbReference type="EMBL" id="JAWUZT010000050">
    <property type="protein sequence ID" value="MDW8517491.1"/>
    <property type="molecule type" value="Genomic_DNA"/>
</dbReference>